<accession>A0A1B6NV09</accession>
<organism evidence="1">
    <name type="scientific">marine sediment metagenome</name>
    <dbReference type="NCBI Taxonomy" id="412755"/>
    <lineage>
        <taxon>unclassified sequences</taxon>
        <taxon>metagenomes</taxon>
        <taxon>ecological metagenomes</taxon>
    </lineage>
</organism>
<name>A0A1B6NV09_9ZZZZ</name>
<gene>
    <name evidence="1" type="ORF">MGSAQ_001343</name>
</gene>
<comment type="caution">
    <text evidence="1">The sequence shown here is derived from an EMBL/GenBank/DDBJ whole genome shotgun (WGS) entry which is preliminary data.</text>
</comment>
<proteinExistence type="predicted"/>
<dbReference type="AlphaFoldDB" id="A0A1B6NV09"/>
<dbReference type="EMBL" id="AYSL01000717">
    <property type="protein sequence ID" value="KTF07161.1"/>
    <property type="molecule type" value="Genomic_DNA"/>
</dbReference>
<sequence length="52" mass="5645">MSSLCRDGLITSTLNPAKPLSKGSLIGMSFCSRVWFVTLHITSASPFNRDSI</sequence>
<protein>
    <submittedName>
        <fullName evidence="1">Uncharacterized protein</fullName>
    </submittedName>
</protein>
<evidence type="ECO:0000313" key="1">
    <source>
        <dbReference type="EMBL" id="KTF07161.1"/>
    </source>
</evidence>
<reference evidence="1" key="1">
    <citation type="submission" date="2013-11" db="EMBL/GenBank/DDBJ databases">
        <title>Microbial diversity, functional groups and degradation webs in Northern and Southern Mediterranean and Red Sea marine crude oil polluted sites.</title>
        <authorList>
            <person name="Daffonchio D."/>
            <person name="Mapelli F."/>
            <person name="Ferrer M."/>
            <person name="Richter M."/>
            <person name="Cherif A."/>
            <person name="Malkawi H.I."/>
            <person name="Yakimov M.M."/>
            <person name="Abdel-Fattah Y.R."/>
            <person name="Blaghen M."/>
            <person name="Golyshin P.N."/>
            <person name="Kalogerakis N."/>
            <person name="Boon N."/>
            <person name="Magagnini M."/>
            <person name="Fava F."/>
        </authorList>
    </citation>
    <scope>NUCLEOTIDE SEQUENCE</scope>
</reference>